<gene>
    <name evidence="2" type="ORF">PPRIM_AZ9-3.1.T0370220</name>
</gene>
<dbReference type="AlphaFoldDB" id="A0A8S1LCR9"/>
<organism evidence="2 3">
    <name type="scientific">Paramecium primaurelia</name>
    <dbReference type="NCBI Taxonomy" id="5886"/>
    <lineage>
        <taxon>Eukaryota</taxon>
        <taxon>Sar</taxon>
        <taxon>Alveolata</taxon>
        <taxon>Ciliophora</taxon>
        <taxon>Intramacronucleata</taxon>
        <taxon>Oligohymenophorea</taxon>
        <taxon>Peniculida</taxon>
        <taxon>Parameciidae</taxon>
        <taxon>Paramecium</taxon>
    </lineage>
</organism>
<evidence type="ECO:0000256" key="1">
    <source>
        <dbReference type="SAM" id="Coils"/>
    </source>
</evidence>
<evidence type="ECO:0000313" key="3">
    <source>
        <dbReference type="Proteomes" id="UP000688137"/>
    </source>
</evidence>
<accession>A0A8S1LCR9</accession>
<feature type="coiled-coil region" evidence="1">
    <location>
        <begin position="41"/>
        <end position="75"/>
    </location>
</feature>
<keyword evidence="3" id="KW-1185">Reference proteome</keyword>
<evidence type="ECO:0000313" key="2">
    <source>
        <dbReference type="EMBL" id="CAD8065337.1"/>
    </source>
</evidence>
<dbReference type="EMBL" id="CAJJDM010000036">
    <property type="protein sequence ID" value="CAD8065337.1"/>
    <property type="molecule type" value="Genomic_DNA"/>
</dbReference>
<comment type="caution">
    <text evidence="2">The sequence shown here is derived from an EMBL/GenBank/DDBJ whole genome shotgun (WGS) entry which is preliminary data.</text>
</comment>
<protein>
    <submittedName>
        <fullName evidence="2">Uncharacterized protein</fullName>
    </submittedName>
</protein>
<dbReference type="Proteomes" id="UP000688137">
    <property type="component" value="Unassembled WGS sequence"/>
</dbReference>
<dbReference type="OMA" id="EYHINYW"/>
<reference evidence="2" key="1">
    <citation type="submission" date="2021-01" db="EMBL/GenBank/DDBJ databases">
        <authorList>
            <consortium name="Genoscope - CEA"/>
            <person name="William W."/>
        </authorList>
    </citation>
    <scope>NUCLEOTIDE SEQUENCE</scope>
</reference>
<proteinExistence type="predicted"/>
<keyword evidence="1" id="KW-0175">Coiled coil</keyword>
<sequence>MAGVLKTVGDYFELDKYQNEIAPIVKENYDMLQKMIQTKEKECLNKNLDNEQKYIECMQKNAERSERALKRLEYGIMYWKQKTYECFHSEAYKDKEIKNFERCKPIANRELQEIFSSFRL</sequence>
<name>A0A8S1LCR9_PARPR</name>